<protein>
    <submittedName>
        <fullName evidence="2">Uncharacterized protein</fullName>
    </submittedName>
</protein>
<sequence length="153" mass="17009">MLENDICPFHLHVVPTGSNKKPETCCSDAPRHTMSHASARKDAAACHTDSHLSLGLLTFSKIEMKYRQADRTDAFRDILEDLEADYQPVVHMAIVRIRNACNSWELPVHGPVRPEPRRTSAGATQPGRPDPRGRDHGPAPRTEIADQRKSAAK</sequence>
<name>A0AAV7UGI3_PLEWA</name>
<feature type="region of interest" description="Disordered" evidence="1">
    <location>
        <begin position="106"/>
        <end position="153"/>
    </location>
</feature>
<proteinExistence type="predicted"/>
<dbReference type="AlphaFoldDB" id="A0AAV7UGI3"/>
<evidence type="ECO:0000256" key="1">
    <source>
        <dbReference type="SAM" id="MobiDB-lite"/>
    </source>
</evidence>
<accession>A0AAV7UGI3</accession>
<evidence type="ECO:0000313" key="2">
    <source>
        <dbReference type="EMBL" id="KAJ1186788.1"/>
    </source>
</evidence>
<keyword evidence="3" id="KW-1185">Reference proteome</keyword>
<comment type="caution">
    <text evidence="2">The sequence shown here is derived from an EMBL/GenBank/DDBJ whole genome shotgun (WGS) entry which is preliminary data.</text>
</comment>
<feature type="compositionally biased region" description="Basic and acidic residues" evidence="1">
    <location>
        <begin position="129"/>
        <end position="153"/>
    </location>
</feature>
<gene>
    <name evidence="2" type="ORF">NDU88_003568</name>
</gene>
<organism evidence="2 3">
    <name type="scientific">Pleurodeles waltl</name>
    <name type="common">Iberian ribbed newt</name>
    <dbReference type="NCBI Taxonomy" id="8319"/>
    <lineage>
        <taxon>Eukaryota</taxon>
        <taxon>Metazoa</taxon>
        <taxon>Chordata</taxon>
        <taxon>Craniata</taxon>
        <taxon>Vertebrata</taxon>
        <taxon>Euteleostomi</taxon>
        <taxon>Amphibia</taxon>
        <taxon>Batrachia</taxon>
        <taxon>Caudata</taxon>
        <taxon>Salamandroidea</taxon>
        <taxon>Salamandridae</taxon>
        <taxon>Pleurodelinae</taxon>
        <taxon>Pleurodeles</taxon>
    </lineage>
</organism>
<reference evidence="2" key="1">
    <citation type="journal article" date="2022" name="bioRxiv">
        <title>Sequencing and chromosome-scale assembly of the giantPleurodeles waltlgenome.</title>
        <authorList>
            <person name="Brown T."/>
            <person name="Elewa A."/>
            <person name="Iarovenko S."/>
            <person name="Subramanian E."/>
            <person name="Araus A.J."/>
            <person name="Petzold A."/>
            <person name="Susuki M."/>
            <person name="Suzuki K.-i.T."/>
            <person name="Hayashi T."/>
            <person name="Toyoda A."/>
            <person name="Oliveira C."/>
            <person name="Osipova E."/>
            <person name="Leigh N.D."/>
            <person name="Simon A."/>
            <person name="Yun M.H."/>
        </authorList>
    </citation>
    <scope>NUCLEOTIDE SEQUENCE</scope>
    <source>
        <strain evidence="2">20211129_DDA</strain>
        <tissue evidence="2">Liver</tissue>
    </source>
</reference>
<evidence type="ECO:0000313" key="3">
    <source>
        <dbReference type="Proteomes" id="UP001066276"/>
    </source>
</evidence>
<dbReference type="Proteomes" id="UP001066276">
    <property type="component" value="Chromosome 3_1"/>
</dbReference>
<dbReference type="EMBL" id="JANPWB010000005">
    <property type="protein sequence ID" value="KAJ1186788.1"/>
    <property type="molecule type" value="Genomic_DNA"/>
</dbReference>